<dbReference type="EMBL" id="QGKX02000095">
    <property type="protein sequence ID" value="KAF3570141.1"/>
    <property type="molecule type" value="Genomic_DNA"/>
</dbReference>
<dbReference type="Proteomes" id="UP000712600">
    <property type="component" value="Unassembled WGS sequence"/>
</dbReference>
<organism evidence="2 3">
    <name type="scientific">Brassica cretica</name>
    <name type="common">Mustard</name>
    <dbReference type="NCBI Taxonomy" id="69181"/>
    <lineage>
        <taxon>Eukaryota</taxon>
        <taxon>Viridiplantae</taxon>
        <taxon>Streptophyta</taxon>
        <taxon>Embryophyta</taxon>
        <taxon>Tracheophyta</taxon>
        <taxon>Spermatophyta</taxon>
        <taxon>Magnoliopsida</taxon>
        <taxon>eudicotyledons</taxon>
        <taxon>Gunneridae</taxon>
        <taxon>Pentapetalae</taxon>
        <taxon>rosids</taxon>
        <taxon>malvids</taxon>
        <taxon>Brassicales</taxon>
        <taxon>Brassicaceae</taxon>
        <taxon>Brassiceae</taxon>
        <taxon>Brassica</taxon>
    </lineage>
</organism>
<evidence type="ECO:0000313" key="2">
    <source>
        <dbReference type="EMBL" id="KAF3570141.1"/>
    </source>
</evidence>
<gene>
    <name evidence="2" type="ORF">F2Q69_00062854</name>
</gene>
<accession>A0A8S9RBI0</accession>
<evidence type="ECO:0000313" key="3">
    <source>
        <dbReference type="Proteomes" id="UP000712600"/>
    </source>
</evidence>
<proteinExistence type="predicted"/>
<comment type="caution">
    <text evidence="2">The sequence shown here is derived from an EMBL/GenBank/DDBJ whole genome shotgun (WGS) entry which is preliminary data.</text>
</comment>
<feature type="region of interest" description="Disordered" evidence="1">
    <location>
        <begin position="113"/>
        <end position="149"/>
    </location>
</feature>
<name>A0A8S9RBI0_BRACR</name>
<feature type="compositionally biased region" description="Basic and acidic residues" evidence="1">
    <location>
        <begin position="136"/>
        <end position="149"/>
    </location>
</feature>
<reference evidence="2" key="1">
    <citation type="submission" date="2019-12" db="EMBL/GenBank/DDBJ databases">
        <title>Genome sequencing and annotation of Brassica cretica.</title>
        <authorList>
            <person name="Studholme D.J."/>
            <person name="Sarris P."/>
        </authorList>
    </citation>
    <scope>NUCLEOTIDE SEQUENCE</scope>
    <source>
        <strain evidence="2">PFS-109/04</strain>
        <tissue evidence="2">Leaf</tissue>
    </source>
</reference>
<dbReference type="AlphaFoldDB" id="A0A8S9RBI0"/>
<feature type="compositionally biased region" description="Basic and acidic residues" evidence="1">
    <location>
        <begin position="113"/>
        <end position="123"/>
    </location>
</feature>
<sequence length="169" mass="19978">MISINRSCLRTTTRFHPLVKPKKPSFLNPYLSLPPMEKNHNGDVTELTQDHQEHTTGGSRDTDCCRRLEDLFQLVTPDPSILVDSLKLFTLFLLHKTKGRTFLKHWLKTKEETKRDFRSDQSREQSPPNPPQIYDETPKRRTVRDDTFRKPRSTTYAKIKHQIHTRLRK</sequence>
<protein>
    <submittedName>
        <fullName evidence="2">Uncharacterized protein</fullName>
    </submittedName>
</protein>
<evidence type="ECO:0000256" key="1">
    <source>
        <dbReference type="SAM" id="MobiDB-lite"/>
    </source>
</evidence>